<accession>A0A9W9Z836</accession>
<dbReference type="OrthoDB" id="10571048at2759"/>
<evidence type="ECO:0000313" key="3">
    <source>
        <dbReference type="Proteomes" id="UP001163046"/>
    </source>
</evidence>
<dbReference type="EMBL" id="MU826386">
    <property type="protein sequence ID" value="KAJ7376936.1"/>
    <property type="molecule type" value="Genomic_DNA"/>
</dbReference>
<name>A0A9W9Z836_9CNID</name>
<evidence type="ECO:0000313" key="2">
    <source>
        <dbReference type="EMBL" id="KAJ7376936.1"/>
    </source>
</evidence>
<dbReference type="Proteomes" id="UP001163046">
    <property type="component" value="Unassembled WGS sequence"/>
</dbReference>
<dbReference type="AlphaFoldDB" id="A0A9W9Z836"/>
<feature type="region of interest" description="Disordered" evidence="1">
    <location>
        <begin position="37"/>
        <end position="83"/>
    </location>
</feature>
<sequence>MEGVEKIEEEKEKCDGDDRDSSDSDIEFVKAVNTKSHAKVERGSTVDDKYAKIPSSEGSEDDEGEDAVDEGNPFKTMPTMHFGNDPSTPYLYKGKYTLTFQEKMHILLLDVDSTKICTKTP</sequence>
<feature type="compositionally biased region" description="Acidic residues" evidence="1">
    <location>
        <begin position="58"/>
        <end position="69"/>
    </location>
</feature>
<reference evidence="2" key="1">
    <citation type="submission" date="2023-01" db="EMBL/GenBank/DDBJ databases">
        <title>Genome assembly of the deep-sea coral Lophelia pertusa.</title>
        <authorList>
            <person name="Herrera S."/>
            <person name="Cordes E."/>
        </authorList>
    </citation>
    <scope>NUCLEOTIDE SEQUENCE</scope>
    <source>
        <strain evidence="2">USNM1676648</strain>
        <tissue evidence="2">Polyp</tissue>
    </source>
</reference>
<feature type="compositionally biased region" description="Basic and acidic residues" evidence="1">
    <location>
        <begin position="1"/>
        <end position="22"/>
    </location>
</feature>
<keyword evidence="3" id="KW-1185">Reference proteome</keyword>
<comment type="caution">
    <text evidence="2">The sequence shown here is derived from an EMBL/GenBank/DDBJ whole genome shotgun (WGS) entry which is preliminary data.</text>
</comment>
<evidence type="ECO:0000256" key="1">
    <source>
        <dbReference type="SAM" id="MobiDB-lite"/>
    </source>
</evidence>
<organism evidence="2 3">
    <name type="scientific">Desmophyllum pertusum</name>
    <dbReference type="NCBI Taxonomy" id="174260"/>
    <lineage>
        <taxon>Eukaryota</taxon>
        <taxon>Metazoa</taxon>
        <taxon>Cnidaria</taxon>
        <taxon>Anthozoa</taxon>
        <taxon>Hexacorallia</taxon>
        <taxon>Scleractinia</taxon>
        <taxon>Caryophylliina</taxon>
        <taxon>Caryophylliidae</taxon>
        <taxon>Desmophyllum</taxon>
    </lineage>
</organism>
<feature type="region of interest" description="Disordered" evidence="1">
    <location>
        <begin position="1"/>
        <end position="25"/>
    </location>
</feature>
<proteinExistence type="predicted"/>
<feature type="compositionally biased region" description="Basic and acidic residues" evidence="1">
    <location>
        <begin position="38"/>
        <end position="51"/>
    </location>
</feature>
<protein>
    <submittedName>
        <fullName evidence="2">Uncharacterized protein</fullName>
    </submittedName>
</protein>
<gene>
    <name evidence="2" type="ORF">OS493_031532</name>
</gene>